<sequence length="78" mass="8172">MALASPASPAEPRTTRAMKRPRPDPQTQPLGYQRRGAGNAEIDAAWPIAGQRRNGAANERRAPFGLQGAGAAKSGYSA</sequence>
<feature type="region of interest" description="Disordered" evidence="1">
    <location>
        <begin position="1"/>
        <end position="78"/>
    </location>
</feature>
<accession>A0A836AJQ0</accession>
<proteinExistence type="predicted"/>
<gene>
    <name evidence="2" type="ORF">JEQ12_013932</name>
</gene>
<reference evidence="2 3" key="1">
    <citation type="submission" date="2020-12" db="EMBL/GenBank/DDBJ databases">
        <title>De novo assembly of Tibetan sheep genome.</title>
        <authorList>
            <person name="Li X."/>
        </authorList>
    </citation>
    <scope>NUCLEOTIDE SEQUENCE [LARGE SCALE GENOMIC DNA]</scope>
    <source>
        <tissue evidence="2">Heart</tissue>
    </source>
</reference>
<evidence type="ECO:0000256" key="1">
    <source>
        <dbReference type="SAM" id="MobiDB-lite"/>
    </source>
</evidence>
<comment type="caution">
    <text evidence="2">The sequence shown here is derived from an EMBL/GenBank/DDBJ whole genome shotgun (WGS) entry which is preliminary data.</text>
</comment>
<evidence type="ECO:0000313" key="2">
    <source>
        <dbReference type="EMBL" id="KAG5211503.1"/>
    </source>
</evidence>
<protein>
    <submittedName>
        <fullName evidence="2">Uncharacterized protein</fullName>
    </submittedName>
</protein>
<evidence type="ECO:0000313" key="3">
    <source>
        <dbReference type="Proteomes" id="UP000664991"/>
    </source>
</evidence>
<name>A0A836AJQ0_SHEEP</name>
<dbReference type="EMBL" id="JAEMGP010000003">
    <property type="protein sequence ID" value="KAG5211503.1"/>
    <property type="molecule type" value="Genomic_DNA"/>
</dbReference>
<dbReference type="Proteomes" id="UP000664991">
    <property type="component" value="Unassembled WGS sequence"/>
</dbReference>
<dbReference type="AlphaFoldDB" id="A0A836AJQ0"/>
<organism evidence="2 3">
    <name type="scientific">Ovis aries</name>
    <name type="common">Sheep</name>
    <dbReference type="NCBI Taxonomy" id="9940"/>
    <lineage>
        <taxon>Eukaryota</taxon>
        <taxon>Metazoa</taxon>
        <taxon>Chordata</taxon>
        <taxon>Craniata</taxon>
        <taxon>Vertebrata</taxon>
        <taxon>Euteleostomi</taxon>
        <taxon>Mammalia</taxon>
        <taxon>Eutheria</taxon>
        <taxon>Laurasiatheria</taxon>
        <taxon>Artiodactyla</taxon>
        <taxon>Ruminantia</taxon>
        <taxon>Pecora</taxon>
        <taxon>Bovidae</taxon>
        <taxon>Caprinae</taxon>
        <taxon>Ovis</taxon>
    </lineage>
</organism>